<dbReference type="GO" id="GO:0000045">
    <property type="term" value="P:autophagosome assembly"/>
    <property type="evidence" value="ECO:0007669"/>
    <property type="project" value="InterPro"/>
</dbReference>
<dbReference type="PANTHER" id="PTHR13222:SF1">
    <property type="entry name" value="RB1-INDUCIBLE COILED-COIL PROTEIN 1"/>
    <property type="match status" value="1"/>
</dbReference>
<dbReference type="OrthoDB" id="447953at2759"/>
<feature type="compositionally biased region" description="Low complexity" evidence="4">
    <location>
        <begin position="808"/>
        <end position="818"/>
    </location>
</feature>
<evidence type="ECO:0000256" key="2">
    <source>
        <dbReference type="ARBA" id="ARBA00023054"/>
    </source>
</evidence>
<dbReference type="GO" id="GO:0034045">
    <property type="term" value="C:phagophore assembly site membrane"/>
    <property type="evidence" value="ECO:0007669"/>
    <property type="project" value="TreeGrafter"/>
</dbReference>
<dbReference type="GO" id="GO:0019901">
    <property type="term" value="F:protein kinase binding"/>
    <property type="evidence" value="ECO:0007669"/>
    <property type="project" value="TreeGrafter"/>
</dbReference>
<dbReference type="GO" id="GO:0000422">
    <property type="term" value="P:autophagy of mitochondrion"/>
    <property type="evidence" value="ECO:0007669"/>
    <property type="project" value="TreeGrafter"/>
</dbReference>
<proteinExistence type="predicted"/>
<dbReference type="GO" id="GO:0034517">
    <property type="term" value="P:ribophagy"/>
    <property type="evidence" value="ECO:0007669"/>
    <property type="project" value="TreeGrafter"/>
</dbReference>
<feature type="coiled-coil region" evidence="3">
    <location>
        <begin position="552"/>
        <end position="590"/>
    </location>
</feature>
<dbReference type="GO" id="GO:0034727">
    <property type="term" value="P:piecemeal microautophagy of the nucleus"/>
    <property type="evidence" value="ECO:0007669"/>
    <property type="project" value="TreeGrafter"/>
</dbReference>
<protein>
    <recommendedName>
        <fullName evidence="5">Autophagy-related protein 11 C-terminal domain-containing protein</fullName>
    </recommendedName>
</protein>
<reference evidence="6" key="1">
    <citation type="submission" date="2020-06" db="EMBL/GenBank/DDBJ databases">
        <title>Draft genome of Bugula neritina, a colonial animal packing powerful symbionts and potential medicines.</title>
        <authorList>
            <person name="Rayko M."/>
        </authorList>
    </citation>
    <scope>NUCLEOTIDE SEQUENCE [LARGE SCALE GENOMIC DNA]</scope>
    <source>
        <strain evidence="6">Kwan_BN1</strain>
    </source>
</reference>
<feature type="domain" description="Autophagy-related protein 11 C-terminal" evidence="5">
    <location>
        <begin position="866"/>
        <end position="967"/>
    </location>
</feature>
<comment type="caution">
    <text evidence="6">The sequence shown here is derived from an EMBL/GenBank/DDBJ whole genome shotgun (WGS) entry which is preliminary data.</text>
</comment>
<dbReference type="EMBL" id="VXIV02000138">
    <property type="protein sequence ID" value="KAF6040497.1"/>
    <property type="molecule type" value="Genomic_DNA"/>
</dbReference>
<dbReference type="AlphaFoldDB" id="A0A7J7KQQ1"/>
<dbReference type="InterPro" id="IPR040040">
    <property type="entry name" value="ATG11"/>
</dbReference>
<keyword evidence="7" id="KW-1185">Reference proteome</keyword>
<feature type="coiled-coil region" evidence="3">
    <location>
        <begin position="841"/>
        <end position="868"/>
    </location>
</feature>
<dbReference type="GO" id="GO:0061723">
    <property type="term" value="P:glycophagy"/>
    <property type="evidence" value="ECO:0007669"/>
    <property type="project" value="TreeGrafter"/>
</dbReference>
<evidence type="ECO:0000313" key="7">
    <source>
        <dbReference type="Proteomes" id="UP000593567"/>
    </source>
</evidence>
<gene>
    <name evidence="6" type="ORF">EB796_001210</name>
</gene>
<accession>A0A7J7KQQ1</accession>
<dbReference type="Proteomes" id="UP000593567">
    <property type="component" value="Unassembled WGS sequence"/>
</dbReference>
<feature type="region of interest" description="Disordered" evidence="4">
    <location>
        <begin position="229"/>
        <end position="252"/>
    </location>
</feature>
<feature type="coiled-coil region" evidence="3">
    <location>
        <begin position="479"/>
        <end position="506"/>
    </location>
</feature>
<dbReference type="Pfam" id="PF10377">
    <property type="entry name" value="ATG11"/>
    <property type="match status" value="1"/>
</dbReference>
<evidence type="ECO:0000256" key="1">
    <source>
        <dbReference type="ARBA" id="ARBA00023006"/>
    </source>
</evidence>
<dbReference type="GO" id="GO:0060090">
    <property type="term" value="F:molecular adaptor activity"/>
    <property type="evidence" value="ECO:0007669"/>
    <property type="project" value="TreeGrafter"/>
</dbReference>
<keyword evidence="1" id="KW-0072">Autophagy</keyword>
<dbReference type="GO" id="GO:1990316">
    <property type="term" value="C:Atg1/ULK1 kinase complex"/>
    <property type="evidence" value="ECO:0007669"/>
    <property type="project" value="TreeGrafter"/>
</dbReference>
<feature type="region of interest" description="Disordered" evidence="4">
    <location>
        <begin position="779"/>
        <end position="823"/>
    </location>
</feature>
<dbReference type="InterPro" id="IPR019460">
    <property type="entry name" value="Atg11_C"/>
</dbReference>
<evidence type="ECO:0000256" key="4">
    <source>
        <dbReference type="SAM" id="MobiDB-lite"/>
    </source>
</evidence>
<evidence type="ECO:0000256" key="3">
    <source>
        <dbReference type="SAM" id="Coils"/>
    </source>
</evidence>
<evidence type="ECO:0000259" key="5">
    <source>
        <dbReference type="Pfam" id="PF10377"/>
    </source>
</evidence>
<name>A0A7J7KQQ1_BUGNE</name>
<feature type="compositionally biased region" description="Polar residues" evidence="4">
    <location>
        <begin position="237"/>
        <end position="252"/>
    </location>
</feature>
<dbReference type="GO" id="GO:0061709">
    <property type="term" value="P:reticulophagy"/>
    <property type="evidence" value="ECO:0007669"/>
    <property type="project" value="TreeGrafter"/>
</dbReference>
<dbReference type="PANTHER" id="PTHR13222">
    <property type="entry name" value="RB1-INDUCIBLE COILED-COIL"/>
    <property type="match status" value="1"/>
</dbReference>
<feature type="compositionally biased region" description="Polar residues" evidence="4">
    <location>
        <begin position="794"/>
        <end position="806"/>
    </location>
</feature>
<organism evidence="6 7">
    <name type="scientific">Bugula neritina</name>
    <name type="common">Brown bryozoan</name>
    <name type="synonym">Sertularia neritina</name>
    <dbReference type="NCBI Taxonomy" id="10212"/>
    <lineage>
        <taxon>Eukaryota</taxon>
        <taxon>Metazoa</taxon>
        <taxon>Spiralia</taxon>
        <taxon>Lophotrochozoa</taxon>
        <taxon>Bryozoa</taxon>
        <taxon>Gymnolaemata</taxon>
        <taxon>Cheilostomatida</taxon>
        <taxon>Flustrina</taxon>
        <taxon>Buguloidea</taxon>
        <taxon>Bugulidae</taxon>
        <taxon>Bugula</taxon>
    </lineage>
</organism>
<feature type="compositionally biased region" description="Low complexity" evidence="4">
    <location>
        <begin position="779"/>
        <end position="791"/>
    </location>
</feature>
<sequence length="972" mass="110390">MNAEMRVKSLLEYAESFRNNRKRCEELADPHILPDLSISHREQLRIMEREFEDLCSIVVKCQETKRELSANLHSRLRWIMYVQRSMSTLDDKIYMQSYSCKNLKERLDRLEQISNAPAVYVQLCAEVYRRRQFNSVYESWHHQVHDKSAELYEKEVKTRKDVLLSIGKNFIREFFPGLDKVPPTIMSSPPTKSDDLPFISEEEIVLLRELLPEMADLLSKASDRNSELYINPPHSSPRVQTSPCSPPATVTSSDITVISPRTNYSSNSSAIGASSFMADTMATPSVLAEPMHTESYQKPSGGLDDESAVPEHLRMSVLTAGADSVHMMAKFEQMSNEDLSDEEKAPTSLSLNDEGSGGFLTANFYQSYDNVASESNDEMAETITKQNSEIAKLVSENSTYKQKYSMLKAKCEKLSDCMRRLQSMYLRDLNGLRESSNLARQDLNVYAKDMEKFQREMLDSLQGSSVELLEKQKQQDSKHAELEASCQMLREDNKALLAQLRELADAKDHETVKAVSEAELQLSKRLCLEHELELDQIRSNMTLDLDLLSKKLADRDTERENLQMQINTLNQQKATELAKAEQHIEALNTEFIQKLDSSIAELKLVHKQEIEQLRCQEKINMQKALDDQKLELTTSYNQQIQAMTRPTVDGHTNTEENYMQEELEKVYADCNADKEKALTEQARHLQEKFEGEMSAQEQKFVSQIKQLHESHEQEIEYRSSTMRDSLQLANEMKLQEKISNLRKEKDLIIAELKKQLLGHSPSTSLTASAIEVPMVVSSASSSDAPSSDAAPLPATSQISMSTTEPSSAADGAGDADVAMSQTTTAAETSMNVSVVPVNIDQNELELQLQEKNDTILELQSKISEFEMSASVQAELQSEKVSVKSCNPGDKVIIFYDPKYKHYVVFCFGTPLHFVHSDSTKELGIEEPTQSKPWILAEILEKEYCLARKVNNRFNVPINTKFYRVKAKPWVVR</sequence>
<keyword evidence="2 3" id="KW-0175">Coiled coil</keyword>
<evidence type="ECO:0000313" key="6">
    <source>
        <dbReference type="EMBL" id="KAF6040497.1"/>
    </source>
</evidence>